<dbReference type="InterPro" id="IPR001884">
    <property type="entry name" value="IF5A-like"/>
</dbReference>
<evidence type="ECO:0000256" key="3">
    <source>
        <dbReference type="ARBA" id="ARBA00006016"/>
    </source>
</evidence>
<dbReference type="GO" id="GO:0045905">
    <property type="term" value="P:positive regulation of translational termination"/>
    <property type="evidence" value="ECO:0007669"/>
    <property type="project" value="InterPro"/>
</dbReference>
<dbReference type="InterPro" id="IPR012340">
    <property type="entry name" value="NA-bd_OB-fold"/>
</dbReference>
<organism evidence="13 14">
    <name type="scientific">Candidatus Methanolliviera hydrocarbonicum</name>
    <dbReference type="NCBI Taxonomy" id="2491085"/>
    <lineage>
        <taxon>Archaea</taxon>
        <taxon>Methanobacteriati</taxon>
        <taxon>Methanobacteriota</taxon>
        <taxon>Candidatus Methanoliparia</taxon>
        <taxon>Candidatus Methanoliparales</taxon>
        <taxon>Candidatus Methanollivieraceae</taxon>
        <taxon>Candidatus Methanolliviera</taxon>
    </lineage>
</organism>
<comment type="function">
    <text evidence="1 11">Functions by promoting the formation of the first peptide bond.</text>
</comment>
<dbReference type="PANTHER" id="PTHR11673">
    <property type="entry name" value="TRANSLATION INITIATION FACTOR 5A FAMILY MEMBER"/>
    <property type="match status" value="1"/>
</dbReference>
<dbReference type="Pfam" id="PF21485">
    <property type="entry name" value="IF5A-like_N"/>
    <property type="match status" value="1"/>
</dbReference>
<dbReference type="NCBIfam" id="TIGR00037">
    <property type="entry name" value="eIF_5A"/>
    <property type="match status" value="1"/>
</dbReference>
<dbReference type="GO" id="GO:0003746">
    <property type="term" value="F:translation elongation factor activity"/>
    <property type="evidence" value="ECO:0007669"/>
    <property type="project" value="InterPro"/>
</dbReference>
<protein>
    <recommendedName>
        <fullName evidence="4 11">Translation initiation factor 5A</fullName>
    </recommendedName>
    <alternativeName>
        <fullName evidence="10 11">Hypusine-containing protein</fullName>
    </alternativeName>
    <alternativeName>
        <fullName evidence="9 11">eIF-5A</fullName>
    </alternativeName>
</protein>
<dbReference type="InterPro" id="IPR014722">
    <property type="entry name" value="Rib_uL2_dom2"/>
</dbReference>
<dbReference type="InterPro" id="IPR020189">
    <property type="entry name" value="IF5A_C"/>
</dbReference>
<evidence type="ECO:0000256" key="11">
    <source>
        <dbReference type="HAMAP-Rule" id="MF_00085"/>
    </source>
</evidence>
<name>A0A520KYA9_9EURY</name>
<keyword evidence="6 11" id="KW-0396">Initiation factor</keyword>
<evidence type="ECO:0000256" key="5">
    <source>
        <dbReference type="ARBA" id="ARBA00022490"/>
    </source>
</evidence>
<sequence length="128" mass="14522">MDKRQTEVRTLKKGGYVIVDEEPCVIMGMTTSKPGKHGSAKARMDVIGIFDGQKRSIVQPVTAKIYVPIVERKTAQVIAISRDTTQFMDMETYETFELPVAEEYADKMEQGKEITYIESLGKRKIDTR</sequence>
<dbReference type="InterPro" id="IPR008991">
    <property type="entry name" value="Translation_prot_SH3-like_sf"/>
</dbReference>
<dbReference type="SUPFAM" id="SSF50104">
    <property type="entry name" value="Translation proteins SH3-like domain"/>
    <property type="match status" value="1"/>
</dbReference>
<evidence type="ECO:0000256" key="8">
    <source>
        <dbReference type="ARBA" id="ARBA00023071"/>
    </source>
</evidence>
<evidence type="ECO:0000256" key="6">
    <source>
        <dbReference type="ARBA" id="ARBA00022540"/>
    </source>
</evidence>
<gene>
    <name evidence="11" type="primary">eif5a</name>
    <name evidence="13" type="ORF">EF807_01595</name>
</gene>
<comment type="caution">
    <text evidence="13">The sequence shown here is derived from an EMBL/GenBank/DDBJ whole genome shotgun (WGS) entry which is preliminary data.</text>
</comment>
<keyword evidence="8 11" id="KW-0385">Hypusine</keyword>
<dbReference type="GO" id="GO:0045901">
    <property type="term" value="P:positive regulation of translational elongation"/>
    <property type="evidence" value="ECO:0007669"/>
    <property type="project" value="InterPro"/>
</dbReference>
<keyword evidence="7 11" id="KW-0648">Protein biosynthesis</keyword>
<dbReference type="CDD" id="cd04467">
    <property type="entry name" value="S1_aIF5A"/>
    <property type="match status" value="1"/>
</dbReference>
<feature type="modified residue" description="Hypusine" evidence="11">
    <location>
        <position position="36"/>
    </location>
</feature>
<evidence type="ECO:0000256" key="2">
    <source>
        <dbReference type="ARBA" id="ARBA00004496"/>
    </source>
</evidence>
<dbReference type="Proteomes" id="UP000320766">
    <property type="component" value="Unassembled WGS sequence"/>
</dbReference>
<evidence type="ECO:0000313" key="13">
    <source>
        <dbReference type="EMBL" id="RZN72321.1"/>
    </source>
</evidence>
<accession>A0A520KYA9</accession>
<dbReference type="InterPro" id="IPR019769">
    <property type="entry name" value="Trans_elong_IF5A_hypusine_site"/>
</dbReference>
<dbReference type="AlphaFoldDB" id="A0A520KYA9"/>
<keyword evidence="5 11" id="KW-0963">Cytoplasm</keyword>
<reference evidence="13 14" key="1">
    <citation type="journal article" date="2019" name="Nat. Microbiol.">
        <title>Wide diversity of methane and short-chain alkane metabolisms in uncultured archaea.</title>
        <authorList>
            <person name="Borrel G."/>
            <person name="Adam P.S."/>
            <person name="McKay L.J."/>
            <person name="Chen L.X."/>
            <person name="Sierra-Garcia I.N."/>
            <person name="Sieber C.M."/>
            <person name="Letourneur Q."/>
            <person name="Ghozlane A."/>
            <person name="Andersen G.L."/>
            <person name="Li W.J."/>
            <person name="Hallam S.J."/>
            <person name="Muyzer G."/>
            <person name="de Oliveira V.M."/>
            <person name="Inskeep W.P."/>
            <person name="Banfield J.F."/>
            <person name="Gribaldo S."/>
        </authorList>
    </citation>
    <scope>NUCLEOTIDE SEQUENCE [LARGE SCALE GENOMIC DNA]</scope>
    <source>
        <strain evidence="13">NM1b</strain>
    </source>
</reference>
<dbReference type="GO" id="GO:0003723">
    <property type="term" value="F:RNA binding"/>
    <property type="evidence" value="ECO:0007669"/>
    <property type="project" value="InterPro"/>
</dbReference>
<evidence type="ECO:0000256" key="4">
    <source>
        <dbReference type="ARBA" id="ARBA00016327"/>
    </source>
</evidence>
<dbReference type="GO" id="GO:0005737">
    <property type="term" value="C:cytoplasm"/>
    <property type="evidence" value="ECO:0007669"/>
    <property type="project" value="UniProtKB-SubCell"/>
</dbReference>
<dbReference type="Gene3D" id="2.40.50.140">
    <property type="entry name" value="Nucleic acid-binding proteins"/>
    <property type="match status" value="1"/>
</dbReference>
<dbReference type="HAMAP" id="MF_00085">
    <property type="entry name" value="eIF_5A"/>
    <property type="match status" value="1"/>
</dbReference>
<evidence type="ECO:0000313" key="14">
    <source>
        <dbReference type="Proteomes" id="UP000320766"/>
    </source>
</evidence>
<dbReference type="InterPro" id="IPR048670">
    <property type="entry name" value="IF5A-like_N"/>
</dbReference>
<evidence type="ECO:0000259" key="12">
    <source>
        <dbReference type="SMART" id="SM01376"/>
    </source>
</evidence>
<evidence type="ECO:0000256" key="7">
    <source>
        <dbReference type="ARBA" id="ARBA00022917"/>
    </source>
</evidence>
<comment type="subcellular location">
    <subcellularLocation>
        <location evidence="2 11">Cytoplasm</location>
    </subcellularLocation>
</comment>
<evidence type="ECO:0000256" key="9">
    <source>
        <dbReference type="ARBA" id="ARBA00032030"/>
    </source>
</evidence>
<dbReference type="SMART" id="SM01376">
    <property type="entry name" value="eIF-5a"/>
    <property type="match status" value="1"/>
</dbReference>
<dbReference type="InterPro" id="IPR022847">
    <property type="entry name" value="Transl_elong_IF5A_arc"/>
</dbReference>
<dbReference type="Gene3D" id="2.30.30.30">
    <property type="match status" value="1"/>
</dbReference>
<dbReference type="SUPFAM" id="SSF50249">
    <property type="entry name" value="Nucleic acid-binding proteins"/>
    <property type="match status" value="1"/>
</dbReference>
<proteinExistence type="inferred from homology"/>
<dbReference type="Pfam" id="PF01287">
    <property type="entry name" value="eIF-5a"/>
    <property type="match status" value="1"/>
</dbReference>
<dbReference type="PROSITE" id="PS00302">
    <property type="entry name" value="IF5A_HYPUSINE"/>
    <property type="match status" value="1"/>
</dbReference>
<dbReference type="GO" id="GO:0003743">
    <property type="term" value="F:translation initiation factor activity"/>
    <property type="evidence" value="ECO:0007669"/>
    <property type="project" value="UniProtKB-UniRule"/>
</dbReference>
<dbReference type="EMBL" id="RXIL01000029">
    <property type="protein sequence ID" value="RZN72321.1"/>
    <property type="molecule type" value="Genomic_DNA"/>
</dbReference>
<dbReference type="NCBIfam" id="NF003076">
    <property type="entry name" value="PRK03999.1"/>
    <property type="match status" value="1"/>
</dbReference>
<dbReference type="GO" id="GO:0043022">
    <property type="term" value="F:ribosome binding"/>
    <property type="evidence" value="ECO:0007669"/>
    <property type="project" value="InterPro"/>
</dbReference>
<comment type="similarity">
    <text evidence="3 11">Belongs to the eIF-5A family.</text>
</comment>
<evidence type="ECO:0000256" key="10">
    <source>
        <dbReference type="ARBA" id="ARBA00032163"/>
    </source>
</evidence>
<feature type="domain" description="Translation initiation factor 5A C-terminal" evidence="12">
    <location>
        <begin position="69"/>
        <end position="128"/>
    </location>
</feature>
<evidence type="ECO:0000256" key="1">
    <source>
        <dbReference type="ARBA" id="ARBA00003980"/>
    </source>
</evidence>
<dbReference type="PIRSF" id="PIRSF003025">
    <property type="entry name" value="eIF5A"/>
    <property type="match status" value="1"/>
</dbReference>